<feature type="signal peptide" evidence="1">
    <location>
        <begin position="1"/>
        <end position="19"/>
    </location>
</feature>
<reference evidence="2" key="1">
    <citation type="submission" date="2020-08" db="EMBL/GenBank/DDBJ databases">
        <title>Lewinella bacteria from marine environments.</title>
        <authorList>
            <person name="Zhong Y."/>
        </authorList>
    </citation>
    <scope>NUCLEOTIDE SEQUENCE</scope>
    <source>
        <strain evidence="2">KCTC 42187</strain>
    </source>
</reference>
<sequence>MRNLLTLCLACLLSSALPAQFGLMPALNWHETSQDLSTEFEPGIFELQPGYEIAAHYWFRLPEKRVEFQPSLYYAQANTVRTGGNYREFGLQYKVNIYPFDFGTDCNCPTFGKQGPQLQKGFFVQVAPGYSYHRLNLSESINTTAHGFTLGGGMGMDIGLSNLLTLTPIAGLRYHFSDFLGDFVQTDGTGMESTIDARLLTFQLGLQLTFRLDERRY</sequence>
<dbReference type="InterPro" id="IPR036709">
    <property type="entry name" value="Autotransporte_beta_dom_sf"/>
</dbReference>
<dbReference type="EMBL" id="JACSIT010000117">
    <property type="protein sequence ID" value="MBC6995065.1"/>
    <property type="molecule type" value="Genomic_DNA"/>
</dbReference>
<comment type="caution">
    <text evidence="2">The sequence shown here is derived from an EMBL/GenBank/DDBJ whole genome shotgun (WGS) entry which is preliminary data.</text>
</comment>
<evidence type="ECO:0000313" key="3">
    <source>
        <dbReference type="Proteomes" id="UP000650081"/>
    </source>
</evidence>
<keyword evidence="3" id="KW-1185">Reference proteome</keyword>
<organism evidence="2 3">
    <name type="scientific">Neolewinella lacunae</name>
    <dbReference type="NCBI Taxonomy" id="1517758"/>
    <lineage>
        <taxon>Bacteria</taxon>
        <taxon>Pseudomonadati</taxon>
        <taxon>Bacteroidota</taxon>
        <taxon>Saprospiria</taxon>
        <taxon>Saprospirales</taxon>
        <taxon>Lewinellaceae</taxon>
        <taxon>Neolewinella</taxon>
    </lineage>
</organism>
<dbReference type="RefSeq" id="WP_187467117.1">
    <property type="nucleotide sequence ID" value="NZ_JACSIT010000117.1"/>
</dbReference>
<protein>
    <submittedName>
        <fullName evidence="2">Autotransporter domain-containing protein</fullName>
    </submittedName>
</protein>
<name>A0A923T7Z7_9BACT</name>
<dbReference type="Proteomes" id="UP000650081">
    <property type="component" value="Unassembled WGS sequence"/>
</dbReference>
<dbReference type="AlphaFoldDB" id="A0A923T7Z7"/>
<evidence type="ECO:0000313" key="2">
    <source>
        <dbReference type="EMBL" id="MBC6995065.1"/>
    </source>
</evidence>
<keyword evidence="1" id="KW-0732">Signal</keyword>
<feature type="chain" id="PRO_5037433575" evidence="1">
    <location>
        <begin position="20"/>
        <end position="217"/>
    </location>
</feature>
<accession>A0A923T7Z7</accession>
<proteinExistence type="predicted"/>
<dbReference type="Gene3D" id="2.40.128.130">
    <property type="entry name" value="Autotransporter beta-domain"/>
    <property type="match status" value="1"/>
</dbReference>
<evidence type="ECO:0000256" key="1">
    <source>
        <dbReference type="SAM" id="SignalP"/>
    </source>
</evidence>
<gene>
    <name evidence="2" type="ORF">H9S92_12875</name>
</gene>
<dbReference type="SUPFAM" id="SSF103515">
    <property type="entry name" value="Autotransporter"/>
    <property type="match status" value="1"/>
</dbReference>